<keyword evidence="2" id="KW-1185">Reference proteome</keyword>
<gene>
    <name evidence="1" type="ORF">TIFTF001_034182</name>
</gene>
<reference evidence="1" key="1">
    <citation type="submission" date="2023-07" db="EMBL/GenBank/DDBJ databases">
        <title>draft genome sequence of fig (Ficus carica).</title>
        <authorList>
            <person name="Takahashi T."/>
            <person name="Nishimura K."/>
        </authorList>
    </citation>
    <scope>NUCLEOTIDE SEQUENCE</scope>
</reference>
<evidence type="ECO:0000313" key="1">
    <source>
        <dbReference type="EMBL" id="GMN65113.1"/>
    </source>
</evidence>
<comment type="caution">
    <text evidence="1">The sequence shown here is derived from an EMBL/GenBank/DDBJ whole genome shotgun (WGS) entry which is preliminary data.</text>
</comment>
<organism evidence="1 2">
    <name type="scientific">Ficus carica</name>
    <name type="common">Common fig</name>
    <dbReference type="NCBI Taxonomy" id="3494"/>
    <lineage>
        <taxon>Eukaryota</taxon>
        <taxon>Viridiplantae</taxon>
        <taxon>Streptophyta</taxon>
        <taxon>Embryophyta</taxon>
        <taxon>Tracheophyta</taxon>
        <taxon>Spermatophyta</taxon>
        <taxon>Magnoliopsida</taxon>
        <taxon>eudicotyledons</taxon>
        <taxon>Gunneridae</taxon>
        <taxon>Pentapetalae</taxon>
        <taxon>rosids</taxon>
        <taxon>fabids</taxon>
        <taxon>Rosales</taxon>
        <taxon>Moraceae</taxon>
        <taxon>Ficeae</taxon>
        <taxon>Ficus</taxon>
    </lineage>
</organism>
<accession>A0AA88E0M6</accession>
<dbReference type="Proteomes" id="UP001187192">
    <property type="component" value="Unassembled WGS sequence"/>
</dbReference>
<protein>
    <submittedName>
        <fullName evidence="1">Uncharacterized protein</fullName>
    </submittedName>
</protein>
<dbReference type="EMBL" id="BTGU01000212">
    <property type="protein sequence ID" value="GMN65113.1"/>
    <property type="molecule type" value="Genomic_DNA"/>
</dbReference>
<dbReference type="AlphaFoldDB" id="A0AA88E0M6"/>
<evidence type="ECO:0000313" key="2">
    <source>
        <dbReference type="Proteomes" id="UP001187192"/>
    </source>
</evidence>
<sequence length="68" mass="7363">MRFLSGLPSHQAVPTLLLTNASSHLSLPPRGVLDLLLQSRSAVSNLRKGSTSEWWGHRCGVCRGHSDA</sequence>
<name>A0AA88E0M6_FICCA</name>
<proteinExistence type="predicted"/>